<evidence type="ECO:0000259" key="15">
    <source>
        <dbReference type="Pfam" id="PF02581"/>
    </source>
</evidence>
<protein>
    <recommendedName>
        <fullName evidence="15">Thiamine phosphate synthase/TenI domain-containing protein</fullName>
    </recommendedName>
</protein>
<dbReference type="InterPro" id="IPR013785">
    <property type="entry name" value="Aldolase_TIM"/>
</dbReference>
<dbReference type="CDD" id="cd01170">
    <property type="entry name" value="THZ_kinase"/>
    <property type="match status" value="1"/>
</dbReference>
<dbReference type="NCBIfam" id="NF006830">
    <property type="entry name" value="PRK09355.1"/>
    <property type="match status" value="1"/>
</dbReference>
<dbReference type="CDD" id="cd00564">
    <property type="entry name" value="TMP_TenI"/>
    <property type="match status" value="1"/>
</dbReference>
<gene>
    <name evidence="16" type="ORF">N7493_008197</name>
</gene>
<dbReference type="GO" id="GO:0005524">
    <property type="term" value="F:ATP binding"/>
    <property type="evidence" value="ECO:0007669"/>
    <property type="project" value="UniProtKB-KW"/>
</dbReference>
<comment type="caution">
    <text evidence="16">The sequence shown here is derived from an EMBL/GenBank/DDBJ whole genome shotgun (WGS) entry which is preliminary data.</text>
</comment>
<dbReference type="InterPro" id="IPR000417">
    <property type="entry name" value="Hyethyz_kinase"/>
</dbReference>
<evidence type="ECO:0000256" key="1">
    <source>
        <dbReference type="ARBA" id="ARBA00001771"/>
    </source>
</evidence>
<feature type="domain" description="Thiamine phosphate synthase/TenI" evidence="15">
    <location>
        <begin position="116"/>
        <end position="220"/>
    </location>
</feature>
<dbReference type="GO" id="GO:0004789">
    <property type="term" value="F:thiamine-phosphate diphosphorylase activity"/>
    <property type="evidence" value="ECO:0007669"/>
    <property type="project" value="UniProtKB-EC"/>
</dbReference>
<organism evidence="16 17">
    <name type="scientific">Penicillium malachiteum</name>
    <dbReference type="NCBI Taxonomy" id="1324776"/>
    <lineage>
        <taxon>Eukaryota</taxon>
        <taxon>Fungi</taxon>
        <taxon>Dikarya</taxon>
        <taxon>Ascomycota</taxon>
        <taxon>Pezizomycotina</taxon>
        <taxon>Eurotiomycetes</taxon>
        <taxon>Eurotiomycetidae</taxon>
        <taxon>Eurotiales</taxon>
        <taxon>Aspergillaceae</taxon>
        <taxon>Penicillium</taxon>
    </lineage>
</organism>
<evidence type="ECO:0000256" key="5">
    <source>
        <dbReference type="ARBA" id="ARBA00022679"/>
    </source>
</evidence>
<reference evidence="16" key="2">
    <citation type="submission" date="2023-01" db="EMBL/GenBank/DDBJ databases">
        <authorList>
            <person name="Petersen C."/>
        </authorList>
    </citation>
    <scope>NUCLEOTIDE SEQUENCE</scope>
    <source>
        <strain evidence="16">IBT 17514</strain>
    </source>
</reference>
<evidence type="ECO:0000256" key="2">
    <source>
        <dbReference type="ARBA" id="ARBA00001946"/>
    </source>
</evidence>
<accession>A0AAD6HGU5</accession>
<keyword evidence="8" id="KW-0418">Kinase</keyword>
<evidence type="ECO:0000256" key="13">
    <source>
        <dbReference type="ARBA" id="ARBA00047851"/>
    </source>
</evidence>
<keyword evidence="6" id="KW-0479">Metal-binding</keyword>
<comment type="catalytic activity">
    <reaction evidence="12">
        <text>4-methyl-5-(2-phosphooxyethyl)-thiazole + 4-amino-2-methyl-5-(diphosphooxymethyl)pyrimidine + H(+) = thiamine phosphate + diphosphate</text>
        <dbReference type="Rhea" id="RHEA:22328"/>
        <dbReference type="ChEBI" id="CHEBI:15378"/>
        <dbReference type="ChEBI" id="CHEBI:33019"/>
        <dbReference type="ChEBI" id="CHEBI:37575"/>
        <dbReference type="ChEBI" id="CHEBI:57841"/>
        <dbReference type="ChEBI" id="CHEBI:58296"/>
        <dbReference type="EC" id="2.5.1.3"/>
    </reaction>
</comment>
<dbReference type="Gene3D" id="3.20.20.70">
    <property type="entry name" value="Aldolase class I"/>
    <property type="match status" value="1"/>
</dbReference>
<evidence type="ECO:0000256" key="14">
    <source>
        <dbReference type="ARBA" id="ARBA00047883"/>
    </source>
</evidence>
<evidence type="ECO:0000256" key="12">
    <source>
        <dbReference type="ARBA" id="ARBA00047334"/>
    </source>
</evidence>
<comment type="catalytic activity">
    <reaction evidence="1">
        <text>5-(2-hydroxyethyl)-4-methylthiazole + ATP = 4-methyl-5-(2-phosphooxyethyl)-thiazole + ADP + H(+)</text>
        <dbReference type="Rhea" id="RHEA:24212"/>
        <dbReference type="ChEBI" id="CHEBI:15378"/>
        <dbReference type="ChEBI" id="CHEBI:17957"/>
        <dbReference type="ChEBI" id="CHEBI:30616"/>
        <dbReference type="ChEBI" id="CHEBI:58296"/>
        <dbReference type="ChEBI" id="CHEBI:456216"/>
        <dbReference type="EC" id="2.7.1.50"/>
    </reaction>
</comment>
<keyword evidence="11" id="KW-0784">Thiamine biosynthesis</keyword>
<dbReference type="PANTHER" id="PTHR20857">
    <property type="entry name" value="THIAMINE-PHOSPHATE PYROPHOSPHORYLASE"/>
    <property type="match status" value="1"/>
</dbReference>
<dbReference type="InterPro" id="IPR036206">
    <property type="entry name" value="ThiamineP_synth_sf"/>
</dbReference>
<evidence type="ECO:0000256" key="7">
    <source>
        <dbReference type="ARBA" id="ARBA00022741"/>
    </source>
</evidence>
<keyword evidence="7" id="KW-0547">Nucleotide-binding</keyword>
<comment type="cofactor">
    <cofactor evidence="2">
        <name>Mg(2+)</name>
        <dbReference type="ChEBI" id="CHEBI:18420"/>
    </cofactor>
</comment>
<dbReference type="Proteomes" id="UP001215712">
    <property type="component" value="Unassembled WGS sequence"/>
</dbReference>
<comment type="catalytic activity">
    <reaction evidence="14">
        <text>2-[(2R,5Z)-2-carboxy-4-methylthiazol-5(2H)-ylidene]ethyl phosphate + 4-amino-2-methyl-5-(diphosphooxymethyl)pyrimidine + 2 H(+) = thiamine phosphate + CO2 + diphosphate</text>
        <dbReference type="Rhea" id="RHEA:47844"/>
        <dbReference type="ChEBI" id="CHEBI:15378"/>
        <dbReference type="ChEBI" id="CHEBI:16526"/>
        <dbReference type="ChEBI" id="CHEBI:33019"/>
        <dbReference type="ChEBI" id="CHEBI:37575"/>
        <dbReference type="ChEBI" id="CHEBI:57841"/>
        <dbReference type="ChEBI" id="CHEBI:62899"/>
        <dbReference type="EC" id="2.5.1.3"/>
    </reaction>
</comment>
<evidence type="ECO:0000256" key="9">
    <source>
        <dbReference type="ARBA" id="ARBA00022840"/>
    </source>
</evidence>
<evidence type="ECO:0000313" key="17">
    <source>
        <dbReference type="Proteomes" id="UP001215712"/>
    </source>
</evidence>
<dbReference type="InterPro" id="IPR034291">
    <property type="entry name" value="TMP_synthase"/>
</dbReference>
<dbReference type="GO" id="GO:0000287">
    <property type="term" value="F:magnesium ion binding"/>
    <property type="evidence" value="ECO:0007669"/>
    <property type="project" value="InterPro"/>
</dbReference>
<keyword evidence="9" id="KW-0067">ATP-binding</keyword>
<sequence>MPVDLSLYLVTDSTPAILKGRDLCTVVEEALKGGVTVVQYRDKKSDTGDLIKTAKKLHQITQKYGVPLLINDRVDVALAVGAEGVHLGQDDMSMFHMFWIRDFPAETDTLKIADFELAKKLLPQDAIIGISTSSIEEAKKAIADGADYLGIGTMFATPTKTNTKSTIGTAGTQAILTAISDSSVGTVSIGGINHSNVQRVLYQSRSPKKALDGVAIVSAIVAAEDPKASAEEFARLIKSTPAFALTPRSARANEAEALVQEVPQTVRKMVEVHPLVHNMINFVVSNFVANVALSIGASPIMSPYGEEATDLCKFDGALLINMGTLTSESVSNYQKAIKAYNTRGNPVVYDPVGAAATDIRRKAVSQLMAGGYFDLIKGNEGEIRQVWGSGTVQQRGVDSGPSNLDGQQKAALARDLARRERNVVLLTGPVDYLSDGERVIAVENGHPYLGQVTGTGCAIGTISGCFLTAHRSDKLLAVLSGILMYEIAAENAASKEYVRGPGSFVPAFLDELYAIRTAASKGDDSWFVGRAKVHEVKLDL</sequence>
<feature type="domain" description="Thiamine phosphate synthase/TenI" evidence="15">
    <location>
        <begin position="7"/>
        <end position="94"/>
    </location>
</feature>
<evidence type="ECO:0000256" key="11">
    <source>
        <dbReference type="ARBA" id="ARBA00022977"/>
    </source>
</evidence>
<comment type="pathway">
    <text evidence="4">Cofactor biosynthesis; thiamine diphosphate biosynthesis; thiamine phosphate from 4-amino-2-methyl-5-diphosphomethylpyrimidine and 4-methyl-5-(2-phosphoethyl)-thiazole: step 1/1.</text>
</comment>
<dbReference type="AlphaFoldDB" id="A0AAD6HGU5"/>
<dbReference type="InterPro" id="IPR022998">
    <property type="entry name" value="ThiamineP_synth_TenI"/>
</dbReference>
<dbReference type="Pfam" id="PF02581">
    <property type="entry name" value="TMP-TENI"/>
    <property type="match status" value="2"/>
</dbReference>
<dbReference type="GO" id="GO:0005737">
    <property type="term" value="C:cytoplasm"/>
    <property type="evidence" value="ECO:0007669"/>
    <property type="project" value="TreeGrafter"/>
</dbReference>
<evidence type="ECO:0000256" key="6">
    <source>
        <dbReference type="ARBA" id="ARBA00022723"/>
    </source>
</evidence>
<comment type="pathway">
    <text evidence="3">Cofactor biosynthesis; thiamine diphosphate biosynthesis; 4-methyl-5-(2-phosphoethyl)-thiazole from 5-(2-hydroxyethyl)-4-methylthiazole: step 1/1.</text>
</comment>
<dbReference type="FunFam" id="3.40.1190.20:FF:000042">
    <property type="entry name" value="Probable thiamine biosynthetic bifunctional enzyme"/>
    <property type="match status" value="1"/>
</dbReference>
<keyword evidence="17" id="KW-1185">Reference proteome</keyword>
<evidence type="ECO:0000256" key="3">
    <source>
        <dbReference type="ARBA" id="ARBA00004868"/>
    </source>
</evidence>
<dbReference type="SUPFAM" id="SSF51391">
    <property type="entry name" value="Thiamin phosphate synthase"/>
    <property type="match status" value="1"/>
</dbReference>
<reference evidence="16" key="1">
    <citation type="journal article" date="2023" name="IMA Fungus">
        <title>Comparative genomic study of the Penicillium genus elucidates a diverse pangenome and 15 lateral gene transfer events.</title>
        <authorList>
            <person name="Petersen C."/>
            <person name="Sorensen T."/>
            <person name="Nielsen M.R."/>
            <person name="Sondergaard T.E."/>
            <person name="Sorensen J.L."/>
            <person name="Fitzpatrick D.A."/>
            <person name="Frisvad J.C."/>
            <person name="Nielsen K.L."/>
        </authorList>
    </citation>
    <scope>NUCLEOTIDE SEQUENCE</scope>
    <source>
        <strain evidence="16">IBT 17514</strain>
    </source>
</reference>
<dbReference type="SUPFAM" id="SSF53613">
    <property type="entry name" value="Ribokinase-like"/>
    <property type="match status" value="1"/>
</dbReference>
<dbReference type="GO" id="GO:0004417">
    <property type="term" value="F:hydroxyethylthiazole kinase activity"/>
    <property type="evidence" value="ECO:0007669"/>
    <property type="project" value="UniProtKB-EC"/>
</dbReference>
<evidence type="ECO:0000313" key="16">
    <source>
        <dbReference type="EMBL" id="KAJ5716286.1"/>
    </source>
</evidence>
<dbReference type="HAMAP" id="MF_00097">
    <property type="entry name" value="TMP_synthase"/>
    <property type="match status" value="1"/>
</dbReference>
<dbReference type="Pfam" id="PF02110">
    <property type="entry name" value="HK"/>
    <property type="match status" value="1"/>
</dbReference>
<evidence type="ECO:0000256" key="10">
    <source>
        <dbReference type="ARBA" id="ARBA00022842"/>
    </source>
</evidence>
<dbReference type="EMBL" id="JAQJAN010000012">
    <property type="protein sequence ID" value="KAJ5716286.1"/>
    <property type="molecule type" value="Genomic_DNA"/>
</dbReference>
<keyword evidence="10" id="KW-0460">Magnesium</keyword>
<evidence type="ECO:0000256" key="4">
    <source>
        <dbReference type="ARBA" id="ARBA00005165"/>
    </source>
</evidence>
<dbReference type="InterPro" id="IPR029056">
    <property type="entry name" value="Ribokinase-like"/>
</dbReference>
<proteinExistence type="inferred from homology"/>
<evidence type="ECO:0000256" key="8">
    <source>
        <dbReference type="ARBA" id="ARBA00022777"/>
    </source>
</evidence>
<name>A0AAD6HGU5_9EURO</name>
<dbReference type="PRINTS" id="PR01099">
    <property type="entry name" value="HYETHTZKNASE"/>
</dbReference>
<comment type="catalytic activity">
    <reaction evidence="13">
        <text>2-(2-carboxy-4-methylthiazol-5-yl)ethyl phosphate + 4-amino-2-methyl-5-(diphosphooxymethyl)pyrimidine + 2 H(+) = thiamine phosphate + CO2 + diphosphate</text>
        <dbReference type="Rhea" id="RHEA:47848"/>
        <dbReference type="ChEBI" id="CHEBI:15378"/>
        <dbReference type="ChEBI" id="CHEBI:16526"/>
        <dbReference type="ChEBI" id="CHEBI:33019"/>
        <dbReference type="ChEBI" id="CHEBI:37575"/>
        <dbReference type="ChEBI" id="CHEBI:57841"/>
        <dbReference type="ChEBI" id="CHEBI:62890"/>
        <dbReference type="EC" id="2.5.1.3"/>
    </reaction>
</comment>
<dbReference type="PANTHER" id="PTHR20857:SF23">
    <property type="entry name" value="THIAMINE BIOSYNTHETIC BIFUNCTIONAL ENZYME"/>
    <property type="match status" value="1"/>
</dbReference>
<dbReference type="HAMAP" id="MF_00228">
    <property type="entry name" value="Thz_kinase"/>
    <property type="match status" value="1"/>
</dbReference>
<dbReference type="GO" id="GO:0009228">
    <property type="term" value="P:thiamine biosynthetic process"/>
    <property type="evidence" value="ECO:0007669"/>
    <property type="project" value="UniProtKB-KW"/>
</dbReference>
<dbReference type="Gene3D" id="3.40.1190.20">
    <property type="match status" value="1"/>
</dbReference>
<keyword evidence="5" id="KW-0808">Transferase</keyword>